<feature type="transmembrane region" description="Helical" evidence="10">
    <location>
        <begin position="129"/>
        <end position="152"/>
    </location>
</feature>
<keyword evidence="9 10" id="KW-0807">Transducer</keyword>
<dbReference type="GO" id="GO:0005549">
    <property type="term" value="F:odorant binding"/>
    <property type="evidence" value="ECO:0007669"/>
    <property type="project" value="InterPro"/>
</dbReference>
<sequence length="402" mass="46104">MKKMDFQNVNPLNVRLNIISGNLLPMTSDDSPFPVVWRIYNIVIWLIQLIQTSATICGFVSVANRETLQDGGTISIVVSVEVFILLTRMYVHRNLASQLIQKLNSILDSEDENMKNIVRSTLKPLEIPLEFYCIAGTGSVILWCCTPLALIFKKKYFLYEDFGLMAAFSKQPFSTRVFVLGNLIETVASAYMFLKKVSMDVYIINLVLLLTAQYRYVAVELAKILRNDASKNENYESQKEYYSVNLLAEKKMKVLCRHHNTIILMTLMLKKFLSWNMSLIYLNNIFLFCFVDFLFINAVVSGAFLKGSILIVYMCGQLIQLYILCFCVHQLLDASKEMTDGAFHEKWYQFGPSLKHIFRMIIIANNLNSKLSISEKFSLSLPSFLSILNQSYSIALLLFKVK</sequence>
<keyword evidence="3 10" id="KW-0716">Sensory transduction</keyword>
<evidence type="ECO:0000313" key="12">
    <source>
        <dbReference type="RefSeq" id="XP_024876117.1"/>
    </source>
</evidence>
<keyword evidence="6 10" id="KW-1133">Transmembrane helix</keyword>
<evidence type="ECO:0000256" key="8">
    <source>
        <dbReference type="ARBA" id="ARBA00023170"/>
    </source>
</evidence>
<keyword evidence="8 10" id="KW-0675">Receptor</keyword>
<comment type="subcellular location">
    <subcellularLocation>
        <location evidence="1 10">Cell membrane</location>
        <topology evidence="1 10">Multi-pass membrane protein</topology>
    </subcellularLocation>
</comment>
<dbReference type="GeneID" id="112457353"/>
<dbReference type="AlphaFoldDB" id="A0A6J1Q1S7"/>
<keyword evidence="4 10" id="KW-0812">Transmembrane</keyword>
<keyword evidence="11" id="KW-1185">Reference proteome</keyword>
<reference evidence="12" key="1">
    <citation type="submission" date="2025-08" db="UniProtKB">
        <authorList>
            <consortium name="RefSeq"/>
        </authorList>
    </citation>
    <scope>IDENTIFICATION</scope>
    <source>
        <tissue evidence="12">Whole body</tissue>
    </source>
</reference>
<dbReference type="GO" id="GO:0004984">
    <property type="term" value="F:olfactory receptor activity"/>
    <property type="evidence" value="ECO:0007669"/>
    <property type="project" value="InterPro"/>
</dbReference>
<evidence type="ECO:0000256" key="10">
    <source>
        <dbReference type="RuleBase" id="RU351113"/>
    </source>
</evidence>
<evidence type="ECO:0000256" key="4">
    <source>
        <dbReference type="ARBA" id="ARBA00022692"/>
    </source>
</evidence>
<dbReference type="RefSeq" id="XP_024876117.1">
    <property type="nucleotide sequence ID" value="XM_025020349.1"/>
</dbReference>
<dbReference type="Pfam" id="PF02949">
    <property type="entry name" value="7tm_6"/>
    <property type="match status" value="1"/>
</dbReference>
<comment type="caution">
    <text evidence="10">Lacks conserved residue(s) required for the propagation of feature annotation.</text>
</comment>
<evidence type="ECO:0000256" key="1">
    <source>
        <dbReference type="ARBA" id="ARBA00004651"/>
    </source>
</evidence>
<feature type="transmembrane region" description="Helical" evidence="10">
    <location>
        <begin position="74"/>
        <end position="91"/>
    </location>
</feature>
<feature type="transmembrane region" description="Helical" evidence="10">
    <location>
        <begin position="279"/>
        <end position="304"/>
    </location>
</feature>
<accession>A0A6J1Q1S7</accession>
<keyword evidence="7 10" id="KW-0472">Membrane</keyword>
<evidence type="ECO:0000256" key="3">
    <source>
        <dbReference type="ARBA" id="ARBA00022606"/>
    </source>
</evidence>
<dbReference type="Proteomes" id="UP000504618">
    <property type="component" value="Unplaced"/>
</dbReference>
<dbReference type="GO" id="GO:0005886">
    <property type="term" value="C:plasma membrane"/>
    <property type="evidence" value="ECO:0007669"/>
    <property type="project" value="UniProtKB-SubCell"/>
</dbReference>
<dbReference type="GO" id="GO:0007165">
    <property type="term" value="P:signal transduction"/>
    <property type="evidence" value="ECO:0007669"/>
    <property type="project" value="UniProtKB-KW"/>
</dbReference>
<evidence type="ECO:0000313" key="11">
    <source>
        <dbReference type="Proteomes" id="UP000504618"/>
    </source>
</evidence>
<dbReference type="OrthoDB" id="8185860at2759"/>
<dbReference type="PANTHER" id="PTHR21137">
    <property type="entry name" value="ODORANT RECEPTOR"/>
    <property type="match status" value="1"/>
</dbReference>
<gene>
    <name evidence="12" type="primary">LOC112457353</name>
</gene>
<evidence type="ECO:0000256" key="6">
    <source>
        <dbReference type="ARBA" id="ARBA00022989"/>
    </source>
</evidence>
<dbReference type="PANTHER" id="PTHR21137:SF35">
    <property type="entry name" value="ODORANT RECEPTOR 19A-RELATED"/>
    <property type="match status" value="1"/>
</dbReference>
<evidence type="ECO:0000256" key="9">
    <source>
        <dbReference type="ARBA" id="ARBA00023224"/>
    </source>
</evidence>
<keyword evidence="2" id="KW-1003">Cell membrane</keyword>
<evidence type="ECO:0000256" key="5">
    <source>
        <dbReference type="ARBA" id="ARBA00022725"/>
    </source>
</evidence>
<dbReference type="InterPro" id="IPR004117">
    <property type="entry name" value="7tm6_olfct_rcpt"/>
</dbReference>
<feature type="transmembrane region" description="Helical" evidence="10">
    <location>
        <begin position="173"/>
        <end position="193"/>
    </location>
</feature>
<proteinExistence type="inferred from homology"/>
<feature type="transmembrane region" description="Helical" evidence="10">
    <location>
        <begin position="39"/>
        <end position="62"/>
    </location>
</feature>
<protein>
    <recommendedName>
        <fullName evidence="10">Odorant receptor</fullName>
    </recommendedName>
</protein>
<evidence type="ECO:0000256" key="7">
    <source>
        <dbReference type="ARBA" id="ARBA00023136"/>
    </source>
</evidence>
<evidence type="ECO:0000256" key="2">
    <source>
        <dbReference type="ARBA" id="ARBA00022475"/>
    </source>
</evidence>
<name>A0A6J1Q1S7_9HYME</name>
<comment type="similarity">
    <text evidence="10">Belongs to the insect chemoreceptor superfamily. Heteromeric odorant receptor channel (TC 1.A.69) family.</text>
</comment>
<keyword evidence="5 10" id="KW-0552">Olfaction</keyword>
<organism evidence="11 12">
    <name type="scientific">Temnothorax curvispinosus</name>
    <dbReference type="NCBI Taxonomy" id="300111"/>
    <lineage>
        <taxon>Eukaryota</taxon>
        <taxon>Metazoa</taxon>
        <taxon>Ecdysozoa</taxon>
        <taxon>Arthropoda</taxon>
        <taxon>Hexapoda</taxon>
        <taxon>Insecta</taxon>
        <taxon>Pterygota</taxon>
        <taxon>Neoptera</taxon>
        <taxon>Endopterygota</taxon>
        <taxon>Hymenoptera</taxon>
        <taxon>Apocrita</taxon>
        <taxon>Aculeata</taxon>
        <taxon>Formicoidea</taxon>
        <taxon>Formicidae</taxon>
        <taxon>Myrmicinae</taxon>
        <taxon>Temnothorax</taxon>
    </lineage>
</organism>
<feature type="transmembrane region" description="Helical" evidence="10">
    <location>
        <begin position="310"/>
        <end position="328"/>
    </location>
</feature>